<dbReference type="STRING" id="1307761.L21SP2_2307"/>
<dbReference type="InterPro" id="IPR012349">
    <property type="entry name" value="Split_barrel_FMN-bd"/>
</dbReference>
<keyword evidence="3" id="KW-0288">FMN</keyword>
<name>V5WJD7_9SPIO</name>
<dbReference type="eggNOG" id="COG1853">
    <property type="taxonomic scope" value="Bacteria"/>
</dbReference>
<accession>V5WJD7</accession>
<evidence type="ECO:0000313" key="6">
    <source>
        <dbReference type="EMBL" id="AHC15664.1"/>
    </source>
</evidence>
<dbReference type="Gene3D" id="2.30.110.10">
    <property type="entry name" value="Electron Transport, Fmn-binding Protein, Chain A"/>
    <property type="match status" value="1"/>
</dbReference>
<dbReference type="KEGG" id="slr:L21SP2_2307"/>
<dbReference type="SMART" id="SM00903">
    <property type="entry name" value="Flavin_Reduct"/>
    <property type="match status" value="1"/>
</dbReference>
<comment type="cofactor">
    <cofactor evidence="1">
        <name>FMN</name>
        <dbReference type="ChEBI" id="CHEBI:58210"/>
    </cofactor>
</comment>
<evidence type="ECO:0000256" key="1">
    <source>
        <dbReference type="ARBA" id="ARBA00001917"/>
    </source>
</evidence>
<evidence type="ECO:0000259" key="5">
    <source>
        <dbReference type="SMART" id="SM00903"/>
    </source>
</evidence>
<comment type="similarity">
    <text evidence="4">Belongs to the flavoredoxin family.</text>
</comment>
<feature type="domain" description="Flavin reductase like" evidence="5">
    <location>
        <begin position="22"/>
        <end position="183"/>
    </location>
</feature>
<protein>
    <recommendedName>
        <fullName evidence="5">Flavin reductase like domain-containing protein</fullName>
    </recommendedName>
</protein>
<gene>
    <name evidence="6" type="ORF">L21SP2_2307</name>
</gene>
<dbReference type="HOGENOM" id="CLU_113721_0_0_12"/>
<evidence type="ECO:0000256" key="4">
    <source>
        <dbReference type="ARBA" id="ARBA00038054"/>
    </source>
</evidence>
<reference evidence="6 7" key="1">
    <citation type="journal article" date="2015" name="Stand. Genomic Sci.">
        <title>Complete genome sequence and description of Salinispira pacifica gen. nov., sp. nov., a novel spirochaete isolated form a hypersaline microbial mat.</title>
        <authorList>
            <person name="Ben Hania W."/>
            <person name="Joseph M."/>
            <person name="Schumann P."/>
            <person name="Bunk B."/>
            <person name="Fiebig A."/>
            <person name="Sproer C."/>
            <person name="Klenk H.P."/>
            <person name="Fardeau M.L."/>
            <person name="Spring S."/>
        </authorList>
    </citation>
    <scope>NUCLEOTIDE SEQUENCE [LARGE SCALE GENOMIC DNA]</scope>
    <source>
        <strain evidence="6 7">L21-RPul-D2</strain>
    </source>
</reference>
<dbReference type="AlphaFoldDB" id="V5WJD7"/>
<evidence type="ECO:0000313" key="7">
    <source>
        <dbReference type="Proteomes" id="UP000018680"/>
    </source>
</evidence>
<dbReference type="Pfam" id="PF01613">
    <property type="entry name" value="Flavin_Reduct"/>
    <property type="match status" value="1"/>
</dbReference>
<dbReference type="OrthoDB" id="5293996at2"/>
<keyword evidence="7" id="KW-1185">Reference proteome</keyword>
<dbReference type="PANTHER" id="PTHR33798:SF5">
    <property type="entry name" value="FLAVIN REDUCTASE LIKE DOMAIN-CONTAINING PROTEIN"/>
    <property type="match status" value="1"/>
</dbReference>
<dbReference type="GO" id="GO:0016646">
    <property type="term" value="F:oxidoreductase activity, acting on the CH-NH group of donors, NAD or NADP as acceptor"/>
    <property type="evidence" value="ECO:0007669"/>
    <property type="project" value="UniProtKB-ARBA"/>
</dbReference>
<dbReference type="EMBL" id="CP006939">
    <property type="protein sequence ID" value="AHC15664.1"/>
    <property type="molecule type" value="Genomic_DNA"/>
</dbReference>
<proteinExistence type="inferred from homology"/>
<keyword evidence="2" id="KW-0285">Flavoprotein</keyword>
<evidence type="ECO:0000256" key="2">
    <source>
        <dbReference type="ARBA" id="ARBA00022630"/>
    </source>
</evidence>
<organism evidence="6 7">
    <name type="scientific">Salinispira pacifica</name>
    <dbReference type="NCBI Taxonomy" id="1307761"/>
    <lineage>
        <taxon>Bacteria</taxon>
        <taxon>Pseudomonadati</taxon>
        <taxon>Spirochaetota</taxon>
        <taxon>Spirochaetia</taxon>
        <taxon>Spirochaetales</taxon>
        <taxon>Spirochaetaceae</taxon>
        <taxon>Salinispira</taxon>
    </lineage>
</organism>
<dbReference type="PANTHER" id="PTHR33798">
    <property type="entry name" value="FLAVOPROTEIN OXYGENASE"/>
    <property type="match status" value="1"/>
</dbReference>
<sequence>MHINREEIDGLDRIFRLNLINSVTGIKPANLVGTRSLDGRENLAIISSVVHIGSNPPLIGFFVRPSQQTRRHSYINLRETGVYSINHLPSTMSRQGHWTSAKFGREESEFAYCGFTPEYIEGFPAPLVQESRIKIALEFRQAIPVSLNDTTLVIGEVIHLLADDELIGSQGALDLEQSGSAGISGVSGYYVLNKTAEYPYARREELPDTWK</sequence>
<evidence type="ECO:0000256" key="3">
    <source>
        <dbReference type="ARBA" id="ARBA00022643"/>
    </source>
</evidence>
<dbReference type="InterPro" id="IPR002563">
    <property type="entry name" value="Flavin_Rdtase-like_dom"/>
</dbReference>
<dbReference type="GO" id="GO:0010181">
    <property type="term" value="F:FMN binding"/>
    <property type="evidence" value="ECO:0007669"/>
    <property type="project" value="InterPro"/>
</dbReference>
<dbReference type="SUPFAM" id="SSF50475">
    <property type="entry name" value="FMN-binding split barrel"/>
    <property type="match status" value="1"/>
</dbReference>
<dbReference type="RefSeq" id="WP_024268568.1">
    <property type="nucleotide sequence ID" value="NC_023035.1"/>
</dbReference>
<dbReference type="Proteomes" id="UP000018680">
    <property type="component" value="Chromosome"/>
</dbReference>